<protein>
    <recommendedName>
        <fullName evidence="2">CCHC-type domain-containing protein</fullName>
    </recommendedName>
</protein>
<proteinExistence type="predicted"/>
<dbReference type="PANTHER" id="PTHR23002">
    <property type="entry name" value="ZINC FINGER CCHC DOMAIN CONTAINING PROTEIN"/>
    <property type="match status" value="1"/>
</dbReference>
<keyword evidence="1" id="KW-0862">Zinc</keyword>
<name>A0A699IGX6_TANCI</name>
<reference evidence="3" key="1">
    <citation type="journal article" date="2019" name="Sci. Rep.">
        <title>Draft genome of Tanacetum cinerariifolium, the natural source of mosquito coil.</title>
        <authorList>
            <person name="Yamashiro T."/>
            <person name="Shiraishi A."/>
            <person name="Satake H."/>
            <person name="Nakayama K."/>
        </authorList>
    </citation>
    <scope>NUCLEOTIDE SEQUENCE</scope>
</reference>
<organism evidence="3">
    <name type="scientific">Tanacetum cinerariifolium</name>
    <name type="common">Dalmatian daisy</name>
    <name type="synonym">Chrysanthemum cinerariifolium</name>
    <dbReference type="NCBI Taxonomy" id="118510"/>
    <lineage>
        <taxon>Eukaryota</taxon>
        <taxon>Viridiplantae</taxon>
        <taxon>Streptophyta</taxon>
        <taxon>Embryophyta</taxon>
        <taxon>Tracheophyta</taxon>
        <taxon>Spermatophyta</taxon>
        <taxon>Magnoliopsida</taxon>
        <taxon>eudicotyledons</taxon>
        <taxon>Gunneridae</taxon>
        <taxon>Pentapetalae</taxon>
        <taxon>asterids</taxon>
        <taxon>campanulids</taxon>
        <taxon>Asterales</taxon>
        <taxon>Asteraceae</taxon>
        <taxon>Asteroideae</taxon>
        <taxon>Anthemideae</taxon>
        <taxon>Anthemidinae</taxon>
        <taxon>Tanacetum</taxon>
    </lineage>
</organism>
<evidence type="ECO:0000259" key="2">
    <source>
        <dbReference type="PROSITE" id="PS50158"/>
    </source>
</evidence>
<dbReference type="InterPro" id="IPR001878">
    <property type="entry name" value="Znf_CCHC"/>
</dbReference>
<dbReference type="SUPFAM" id="SSF57756">
    <property type="entry name" value="Retrovirus zinc finger-like domains"/>
    <property type="match status" value="2"/>
</dbReference>
<feature type="non-terminal residue" evidence="3">
    <location>
        <position position="1"/>
    </location>
</feature>
<evidence type="ECO:0000256" key="1">
    <source>
        <dbReference type="PROSITE-ProRule" id="PRU00047"/>
    </source>
</evidence>
<dbReference type="Pfam" id="PF00098">
    <property type="entry name" value="zf-CCHC"/>
    <property type="match status" value="2"/>
</dbReference>
<sequence length="582" mass="67876">NAPPTLKDPKFWTDEEKKTRKIDRLARSLLIQDRKATILYEYKTFKAIEGEQLLDTYLRYLQVINDLNNKQKEKVVVSSDSEGSGGDDFSKLKKITTLLAKAFNRRKFYSKPTNNNLRTSSTSQFANKKQEFVKTDDKKEDKKADEKKRDMSKVKCYNCKKEGHFSKDCKTNLGWSPVFANKKQELVKTDDKKEDKKADEKKRDMSKVKCYNCKKEGHFSKDCKTNLGWSPVVILIRKSMQTWSLWLKLKRFFQNKMKVLHLLKKPLLRKQIADQEVLFDKMSVELVELDKHVRDLKNTVLKNDFKISELKECVRNKDLEIEKCIGFENPSYFEKAKDLRPTLYDEKVIGLGYTLMFLTHSNEALEIEKFKRSRENKIKFAYDYRNLNASYVNEKINFEDDYFQEIINLDFKKTDSPFQQISSLKPYVSNVILEKIIIDLEDVVTLLVVLEDLNIAVLFGRKKGSSDTFNVDLSAVSHSNLNKNVKRYSRKDLLACNNSHLGETSSAYVCNDTVNVSCNPRICDLLDDNNFFIFDDESVRISLVSKIPFKKKPRDSMNVRSKSTMINLYLELCISGFLKCNR</sequence>
<dbReference type="InterPro" id="IPR051714">
    <property type="entry name" value="Znf_CCHC_NABP"/>
</dbReference>
<accession>A0A699IGX6</accession>
<dbReference type="GO" id="GO:0003676">
    <property type="term" value="F:nucleic acid binding"/>
    <property type="evidence" value="ECO:0007669"/>
    <property type="project" value="InterPro"/>
</dbReference>
<dbReference type="GO" id="GO:0008270">
    <property type="term" value="F:zinc ion binding"/>
    <property type="evidence" value="ECO:0007669"/>
    <property type="project" value="UniProtKB-KW"/>
</dbReference>
<dbReference type="PROSITE" id="PS50158">
    <property type="entry name" value="ZF_CCHC"/>
    <property type="match status" value="2"/>
</dbReference>
<dbReference type="AlphaFoldDB" id="A0A699IGX6"/>
<comment type="caution">
    <text evidence="3">The sequence shown here is derived from an EMBL/GenBank/DDBJ whole genome shotgun (WGS) entry which is preliminary data.</text>
</comment>
<gene>
    <name evidence="3" type="ORF">Tci_533129</name>
</gene>
<feature type="domain" description="CCHC-type" evidence="2">
    <location>
        <begin position="209"/>
        <end position="224"/>
    </location>
</feature>
<dbReference type="SMART" id="SM00343">
    <property type="entry name" value="ZnF_C2HC"/>
    <property type="match status" value="2"/>
</dbReference>
<keyword evidence="1" id="KW-0479">Metal-binding</keyword>
<dbReference type="InterPro" id="IPR036875">
    <property type="entry name" value="Znf_CCHC_sf"/>
</dbReference>
<feature type="domain" description="CCHC-type" evidence="2">
    <location>
        <begin position="155"/>
        <end position="170"/>
    </location>
</feature>
<keyword evidence="1" id="KW-0863">Zinc-finger</keyword>
<evidence type="ECO:0000313" key="3">
    <source>
        <dbReference type="EMBL" id="GEZ61156.1"/>
    </source>
</evidence>
<dbReference type="EMBL" id="BKCJ010300379">
    <property type="protein sequence ID" value="GEZ61156.1"/>
    <property type="molecule type" value="Genomic_DNA"/>
</dbReference>
<dbReference type="Gene3D" id="4.10.60.10">
    <property type="entry name" value="Zinc finger, CCHC-type"/>
    <property type="match status" value="2"/>
</dbReference>